<evidence type="ECO:0000256" key="6">
    <source>
        <dbReference type="ARBA" id="ARBA00023180"/>
    </source>
</evidence>
<dbReference type="HOGENOM" id="CLU_106019_0_0_1"/>
<protein>
    <recommendedName>
        <fullName evidence="8">SREBP regulating gene protein</fullName>
    </recommendedName>
</protein>
<organism evidence="9 10">
    <name type="scientific">Amborella trichopoda</name>
    <dbReference type="NCBI Taxonomy" id="13333"/>
    <lineage>
        <taxon>Eukaryota</taxon>
        <taxon>Viridiplantae</taxon>
        <taxon>Streptophyta</taxon>
        <taxon>Embryophyta</taxon>
        <taxon>Tracheophyta</taxon>
        <taxon>Spermatophyta</taxon>
        <taxon>Magnoliopsida</taxon>
        <taxon>Amborellales</taxon>
        <taxon>Amborellaceae</taxon>
        <taxon>Amborella</taxon>
    </lineage>
</organism>
<dbReference type="STRING" id="13333.W1Q0Q4"/>
<dbReference type="PANTHER" id="PTHR13481">
    <property type="entry name" value="SREBP REGULATING GENE PROTEIN"/>
    <property type="match status" value="1"/>
</dbReference>
<keyword evidence="4" id="KW-0333">Golgi apparatus</keyword>
<keyword evidence="3" id="KW-1133">Transmembrane helix</keyword>
<dbReference type="InterPro" id="IPR019352">
    <property type="entry name" value="SPRING1"/>
</dbReference>
<reference evidence="10" key="1">
    <citation type="journal article" date="2013" name="Science">
        <title>The Amborella genome and the evolution of flowering plants.</title>
        <authorList>
            <consortium name="Amborella Genome Project"/>
        </authorList>
    </citation>
    <scope>NUCLEOTIDE SEQUENCE [LARGE SCALE GENOMIC DNA]</scope>
</reference>
<dbReference type="eggNOG" id="KOG3136">
    <property type="taxonomic scope" value="Eukaryota"/>
</dbReference>
<dbReference type="PANTHER" id="PTHR13481:SF0">
    <property type="entry name" value="SREBP REGULATING GENE PROTEIN"/>
    <property type="match status" value="1"/>
</dbReference>
<evidence type="ECO:0000256" key="1">
    <source>
        <dbReference type="ARBA" id="ARBA00004194"/>
    </source>
</evidence>
<evidence type="ECO:0000256" key="8">
    <source>
        <dbReference type="ARBA" id="ARBA00023485"/>
    </source>
</evidence>
<keyword evidence="10" id="KW-1185">Reference proteome</keyword>
<evidence type="ECO:0000313" key="10">
    <source>
        <dbReference type="Proteomes" id="UP000017836"/>
    </source>
</evidence>
<dbReference type="EMBL" id="KI392567">
    <property type="protein sequence ID" value="ERN13595.1"/>
    <property type="molecule type" value="Genomic_DNA"/>
</dbReference>
<proteinExistence type="inferred from homology"/>
<evidence type="ECO:0000256" key="2">
    <source>
        <dbReference type="ARBA" id="ARBA00022692"/>
    </source>
</evidence>
<dbReference type="Proteomes" id="UP000017836">
    <property type="component" value="Unassembled WGS sequence"/>
</dbReference>
<name>W1Q0Q4_AMBTC</name>
<dbReference type="GO" id="GO:2000640">
    <property type="term" value="P:positive regulation of SREBP signaling pathway"/>
    <property type="evidence" value="ECO:0007669"/>
    <property type="project" value="InterPro"/>
</dbReference>
<dbReference type="GO" id="GO:0000139">
    <property type="term" value="C:Golgi membrane"/>
    <property type="evidence" value="ECO:0007669"/>
    <property type="project" value="UniProtKB-SubCell"/>
</dbReference>
<comment type="subcellular location">
    <subcellularLocation>
        <location evidence="1">Golgi apparatus membrane</location>
        <topology evidence="1">Single-pass membrane protein</topology>
    </subcellularLocation>
</comment>
<keyword evidence="2" id="KW-0812">Transmembrane</keyword>
<evidence type="ECO:0000313" key="9">
    <source>
        <dbReference type="EMBL" id="ERN13595.1"/>
    </source>
</evidence>
<evidence type="ECO:0000256" key="5">
    <source>
        <dbReference type="ARBA" id="ARBA00023136"/>
    </source>
</evidence>
<dbReference type="Gramene" id="ERN13595">
    <property type="protein sequence ID" value="ERN13595"/>
    <property type="gene ID" value="AMTR_s00049p00052020"/>
</dbReference>
<keyword evidence="5" id="KW-0472">Membrane</keyword>
<gene>
    <name evidence="9" type="ORF">AMTR_s00049p00052020</name>
</gene>
<evidence type="ECO:0000256" key="4">
    <source>
        <dbReference type="ARBA" id="ARBA00023034"/>
    </source>
</evidence>
<accession>W1Q0Q4</accession>
<evidence type="ECO:0000256" key="3">
    <source>
        <dbReference type="ARBA" id="ARBA00022989"/>
    </source>
</evidence>
<comment type="similarity">
    <text evidence="7">Belongs to the SPRING family.</text>
</comment>
<dbReference type="AlphaFoldDB" id="W1Q0Q4"/>
<dbReference type="Pfam" id="PF10218">
    <property type="entry name" value="SPRING1"/>
    <property type="match status" value="1"/>
</dbReference>
<evidence type="ECO:0000256" key="7">
    <source>
        <dbReference type="ARBA" id="ARBA00023461"/>
    </source>
</evidence>
<keyword evidence="6" id="KW-0325">Glycoprotein</keyword>
<sequence length="228" mass="25610">MLKICRLIEKRHSDDNYVANWMILDLLRKNFAKILFKEDTYCRMIMAMYVMFSQLIHGLNVALKEESVSLVRDVILSHNVTNKEFALKVRIGKPVTAGTYASVFDFCAGRCRHNSASVVHENAYASDFHHCFSLQPNTSGPVDATIEERLAGINVFVGRQGQSCNSVCKSQGQSCVVNKLLALNTCEMMQRYMSCKGACVASRGVDQPAEVADNAPKHMVYYYSFPFP</sequence>